<dbReference type="PRINTS" id="PR00811">
    <property type="entry name" value="BCTERIALGSPD"/>
</dbReference>
<evidence type="ECO:0000256" key="1">
    <source>
        <dbReference type="ARBA" id="ARBA00004370"/>
    </source>
</evidence>
<keyword evidence="3" id="KW-0732">Signal</keyword>
<dbReference type="InterPro" id="IPR004846">
    <property type="entry name" value="T2SS/T3SS_dom"/>
</dbReference>
<dbReference type="Pfam" id="PF03958">
    <property type="entry name" value="Secretin_N"/>
    <property type="match status" value="1"/>
</dbReference>
<dbReference type="RefSeq" id="WP_119319320.1">
    <property type="nucleotide sequence ID" value="NZ_AP025739.1"/>
</dbReference>
<feature type="compositionally biased region" description="Low complexity" evidence="8">
    <location>
        <begin position="376"/>
        <end position="398"/>
    </location>
</feature>
<feature type="region of interest" description="Disordered" evidence="8">
    <location>
        <begin position="346"/>
        <end position="398"/>
    </location>
</feature>
<protein>
    <submittedName>
        <fullName evidence="12">Uncharacterized protein</fullName>
    </submittedName>
</protein>
<dbReference type="PROSITE" id="PS00875">
    <property type="entry name" value="T2SP_D"/>
    <property type="match status" value="1"/>
</dbReference>
<evidence type="ECO:0000256" key="2">
    <source>
        <dbReference type="ARBA" id="ARBA00022448"/>
    </source>
</evidence>
<evidence type="ECO:0000313" key="12">
    <source>
        <dbReference type="EMBL" id="BDI33002.1"/>
    </source>
</evidence>
<dbReference type="Pfam" id="PF00263">
    <property type="entry name" value="Secretin"/>
    <property type="match status" value="1"/>
</dbReference>
<evidence type="ECO:0000256" key="6">
    <source>
        <dbReference type="RuleBase" id="RU004003"/>
    </source>
</evidence>
<evidence type="ECO:0000256" key="3">
    <source>
        <dbReference type="ARBA" id="ARBA00022729"/>
    </source>
</evidence>
<dbReference type="PANTHER" id="PTHR30332">
    <property type="entry name" value="PROBABLE GENERAL SECRETION PATHWAY PROTEIN D"/>
    <property type="match status" value="1"/>
</dbReference>
<dbReference type="InterPro" id="IPR004845">
    <property type="entry name" value="T2SS_GspD_CS"/>
</dbReference>
<evidence type="ECO:0000259" key="11">
    <source>
        <dbReference type="Pfam" id="PF07660"/>
    </source>
</evidence>
<dbReference type="InterPro" id="IPR050810">
    <property type="entry name" value="Bact_Secretion_Sys_Channel"/>
</dbReference>
<dbReference type="InterPro" id="IPR001775">
    <property type="entry name" value="GspD/PilQ"/>
</dbReference>
<dbReference type="InterPro" id="IPR038591">
    <property type="entry name" value="NolW-like_sf"/>
</dbReference>
<feature type="compositionally biased region" description="Low complexity" evidence="8">
    <location>
        <begin position="347"/>
        <end position="364"/>
    </location>
</feature>
<dbReference type="Gene3D" id="3.30.1370.130">
    <property type="match status" value="1"/>
</dbReference>
<dbReference type="InterPro" id="IPR011662">
    <property type="entry name" value="Secretin/TonB_short_N"/>
</dbReference>
<dbReference type="GO" id="GO:0009306">
    <property type="term" value="P:protein secretion"/>
    <property type="evidence" value="ECO:0007669"/>
    <property type="project" value="InterPro"/>
</dbReference>
<evidence type="ECO:0000313" key="13">
    <source>
        <dbReference type="Proteomes" id="UP000287394"/>
    </source>
</evidence>
<dbReference type="OrthoDB" id="9779724at2"/>
<dbReference type="Gene3D" id="3.30.1370.120">
    <property type="match status" value="1"/>
</dbReference>
<evidence type="ECO:0000256" key="4">
    <source>
        <dbReference type="ARBA" id="ARBA00023136"/>
    </source>
</evidence>
<feature type="domain" description="NolW-like" evidence="10">
    <location>
        <begin position="310"/>
        <end position="431"/>
    </location>
</feature>
<gene>
    <name evidence="12" type="ORF">CCAX7_50530</name>
</gene>
<reference evidence="12 13" key="1">
    <citation type="journal article" date="2019" name="Int. J. Syst. Evol. Microbiol.">
        <title>Capsulimonas corticalis gen. nov., sp. nov., an aerobic capsulated bacterium, of a novel bacterial order, Capsulimonadales ord. nov., of the class Armatimonadia of the phylum Armatimonadetes.</title>
        <authorList>
            <person name="Li J."/>
            <person name="Kudo C."/>
            <person name="Tonouchi A."/>
        </authorList>
    </citation>
    <scope>NUCLEOTIDE SEQUENCE [LARGE SCALE GENOMIC DNA]</scope>
    <source>
        <strain evidence="12 13">AX-7</strain>
    </source>
</reference>
<keyword evidence="5" id="KW-0998">Cell outer membrane</keyword>
<sequence>MKHLITNFTGNRAFDRRTQTIVAVAMTAALTTTIASPGHAQPRHSHRSIWAVRWAQQHPAQAAAYHRSQRARYSWAPQSRYVGYTHKSWSRHSAPKAQPSIAALTPASVLPAAPVRVAANFLPQSTLRILPSNAVVKAAPAAPADLTQDVTLDFVGADINDVLKALSMQTHSNIVSGTDVKGSITVSLTHVTLEEALDLITKLSGFLYAKVGRTYVVGSPASIASLTAGSAANVPPSTAVVSFSYSDPTILTATIKDRYPNVKISAGRVNGTLGGGVLVITGAESDVEAAKQLVADAEGGLSRSVDSSRTELYDIKYAAADDLLAVLNRLIPSLIVTPGPSRNFTLTAPNTADASSSSTSTSVGAPPPAAGGAGGPASTASSTDGAGGTTTTTKSTVSVKPTTHALLLTGSDNDIARAKSILATVDTRPKQITYEAKITEVNLSGVQNIGLNWDLSGATTRIGEMIDNSNVKVDANGPTLGDNGYIGKIAKFGAIGRTAISSLANITLDAKIKSGDVKLLSDPNIAAVDGEQAAVFIGDTVRYISSITQTSTGQTVTTDSVNIGIKLYVTGKVNNDGYVTLNIHPEVSTISGYLSVPGGGSLPQISSREATTTIRVKDGETIAIGGLISDTDIKNVQKVPLLGDLPFFGQLFRDNQHSHTRNELVIFVKVGVQKEPV</sequence>
<evidence type="ECO:0000256" key="7">
    <source>
        <dbReference type="RuleBase" id="RU004004"/>
    </source>
</evidence>
<dbReference type="PANTHER" id="PTHR30332:SF17">
    <property type="entry name" value="TYPE IV PILIATION SYSTEM PROTEIN DR_0774-RELATED"/>
    <property type="match status" value="1"/>
</dbReference>
<accession>A0A402CPD1</accession>
<evidence type="ECO:0000256" key="8">
    <source>
        <dbReference type="SAM" id="MobiDB-lite"/>
    </source>
</evidence>
<feature type="domain" description="Type II/III secretion system secretin-like" evidence="9">
    <location>
        <begin position="513"/>
        <end position="671"/>
    </location>
</feature>
<dbReference type="InterPro" id="IPR005644">
    <property type="entry name" value="NolW-like"/>
</dbReference>
<feature type="domain" description="Secretin/TonB short N-terminal" evidence="11">
    <location>
        <begin position="175"/>
        <end position="219"/>
    </location>
</feature>
<dbReference type="GO" id="GO:0009279">
    <property type="term" value="C:cell outer membrane"/>
    <property type="evidence" value="ECO:0007669"/>
    <property type="project" value="UniProtKB-SubCell"/>
</dbReference>
<dbReference type="Pfam" id="PF07660">
    <property type="entry name" value="STN"/>
    <property type="match status" value="1"/>
</dbReference>
<dbReference type="EMBL" id="AP025739">
    <property type="protein sequence ID" value="BDI33002.1"/>
    <property type="molecule type" value="Genomic_DNA"/>
</dbReference>
<proteinExistence type="inferred from homology"/>
<keyword evidence="2 7" id="KW-0813">Transport</keyword>
<evidence type="ECO:0000256" key="5">
    <source>
        <dbReference type="ARBA" id="ARBA00023237"/>
    </source>
</evidence>
<dbReference type="GO" id="GO:0015627">
    <property type="term" value="C:type II protein secretion system complex"/>
    <property type="evidence" value="ECO:0007669"/>
    <property type="project" value="TreeGrafter"/>
</dbReference>
<dbReference type="KEGG" id="ccot:CCAX7_50530"/>
<name>A0A402CPD1_9BACT</name>
<keyword evidence="4" id="KW-0472">Membrane</keyword>
<organism evidence="12 13">
    <name type="scientific">Capsulimonas corticalis</name>
    <dbReference type="NCBI Taxonomy" id="2219043"/>
    <lineage>
        <taxon>Bacteria</taxon>
        <taxon>Bacillati</taxon>
        <taxon>Armatimonadota</taxon>
        <taxon>Armatimonadia</taxon>
        <taxon>Capsulimonadales</taxon>
        <taxon>Capsulimonadaceae</taxon>
        <taxon>Capsulimonas</taxon>
    </lineage>
</organism>
<comment type="subcellular location">
    <subcellularLocation>
        <location evidence="7">Cell outer membrane</location>
    </subcellularLocation>
    <subcellularLocation>
        <location evidence="1">Membrane</location>
    </subcellularLocation>
</comment>
<evidence type="ECO:0000259" key="9">
    <source>
        <dbReference type="Pfam" id="PF00263"/>
    </source>
</evidence>
<comment type="similarity">
    <text evidence="6">Belongs to the bacterial secretin family.</text>
</comment>
<dbReference type="Proteomes" id="UP000287394">
    <property type="component" value="Chromosome"/>
</dbReference>
<evidence type="ECO:0000259" key="10">
    <source>
        <dbReference type="Pfam" id="PF03958"/>
    </source>
</evidence>
<dbReference type="AlphaFoldDB" id="A0A402CPD1"/>
<keyword evidence="13" id="KW-1185">Reference proteome</keyword>